<dbReference type="Gene3D" id="1.10.287.130">
    <property type="match status" value="1"/>
</dbReference>
<dbReference type="RefSeq" id="WP_155611915.1">
    <property type="nucleotide sequence ID" value="NZ_WNZW01000006.1"/>
</dbReference>
<sequence>MSKQRSIKNTFARHFASILACSLLATLITWGLLVLLLSYLFNHDNLFPANHYEAQIPVISEYAKTQGDSIMNTQGQAGLEKVIPSQGINFLVVSPAGESLYGDLEITESLNRQKLLARLNQTHSSLNQLVKYVPVMSRNGEFIGVLLLGYHLKVTAANPALNPIVTFGFLTFFLSPFLYIILFTFIFGRRFSRMINAPLQQLLQGAEMITAQNLRFSMTGTSPITEVNRLTNAFEDMRQELEHSIEREWRMEKERSTMFAALAHDLRTPLTIIQGHVEGMEQLEGEAYADKRAQYLQVIRRNTIRASKLLQDMNTIAELEKMSFRLQPLPVDIEEFADHKTVEYAALCKDKNITFDTEINDYRTVNNPVIFDPYRIIQVLDNLVSNSIRYTPEAGRIQWRIEITGQQVMMSITDNGAGFAQPQDLQQAFKQFYQGSHSSSRQKGHSGLGLYIAKLLIQHHGGQICAENNPACGATVRFTIPLQDT</sequence>
<dbReference type="SMART" id="SM00304">
    <property type="entry name" value="HAMP"/>
    <property type="match status" value="1"/>
</dbReference>
<dbReference type="CDD" id="cd00075">
    <property type="entry name" value="HATPase"/>
    <property type="match status" value="1"/>
</dbReference>
<dbReference type="SMART" id="SM00387">
    <property type="entry name" value="HATPase_c"/>
    <property type="match status" value="1"/>
</dbReference>
<dbReference type="AlphaFoldDB" id="A0A7X3CNB2"/>
<evidence type="ECO:0000256" key="4">
    <source>
        <dbReference type="ARBA" id="ARBA00022475"/>
    </source>
</evidence>
<keyword evidence="8" id="KW-0418">Kinase</keyword>
<dbReference type="SMART" id="SM00388">
    <property type="entry name" value="HisKA"/>
    <property type="match status" value="1"/>
</dbReference>
<evidence type="ECO:0000256" key="10">
    <source>
        <dbReference type="ARBA" id="ARBA00023012"/>
    </source>
</evidence>
<dbReference type="PANTHER" id="PTHR45453">
    <property type="entry name" value="PHOSPHATE REGULON SENSOR PROTEIN PHOR"/>
    <property type="match status" value="1"/>
</dbReference>
<evidence type="ECO:0000313" key="16">
    <source>
        <dbReference type="Proteomes" id="UP000447876"/>
    </source>
</evidence>
<dbReference type="EC" id="2.7.13.3" evidence="3"/>
<evidence type="ECO:0000256" key="7">
    <source>
        <dbReference type="ARBA" id="ARBA00022741"/>
    </source>
</evidence>
<evidence type="ECO:0000256" key="6">
    <source>
        <dbReference type="ARBA" id="ARBA00022679"/>
    </source>
</evidence>
<evidence type="ECO:0000256" key="1">
    <source>
        <dbReference type="ARBA" id="ARBA00000085"/>
    </source>
</evidence>
<comment type="catalytic activity">
    <reaction evidence="1">
        <text>ATP + protein L-histidine = ADP + protein N-phospho-L-histidine.</text>
        <dbReference type="EC" id="2.7.13.3"/>
    </reaction>
</comment>
<dbReference type="GO" id="GO:0000155">
    <property type="term" value="F:phosphorelay sensor kinase activity"/>
    <property type="evidence" value="ECO:0007669"/>
    <property type="project" value="InterPro"/>
</dbReference>
<dbReference type="Pfam" id="PF00512">
    <property type="entry name" value="HisKA"/>
    <property type="match status" value="1"/>
</dbReference>
<dbReference type="InterPro" id="IPR003661">
    <property type="entry name" value="HisK_dim/P_dom"/>
</dbReference>
<keyword evidence="7" id="KW-0547">Nucleotide-binding</keyword>
<keyword evidence="4" id="KW-1003">Cell membrane</keyword>
<dbReference type="CDD" id="cd00082">
    <property type="entry name" value="HisKA"/>
    <property type="match status" value="1"/>
</dbReference>
<keyword evidence="12" id="KW-1133">Transmembrane helix</keyword>
<dbReference type="OrthoDB" id="84942at2"/>
<dbReference type="EMBL" id="WNZW01000006">
    <property type="protein sequence ID" value="MUG46543.1"/>
    <property type="molecule type" value="Genomic_DNA"/>
</dbReference>
<dbReference type="Pfam" id="PF00672">
    <property type="entry name" value="HAMP"/>
    <property type="match status" value="1"/>
</dbReference>
<dbReference type="Gene3D" id="3.30.565.10">
    <property type="entry name" value="Histidine kinase-like ATPase, C-terminal domain"/>
    <property type="match status" value="1"/>
</dbReference>
<dbReference type="GO" id="GO:0005524">
    <property type="term" value="F:ATP binding"/>
    <property type="evidence" value="ECO:0007669"/>
    <property type="project" value="UniProtKB-KW"/>
</dbReference>
<evidence type="ECO:0000256" key="5">
    <source>
        <dbReference type="ARBA" id="ARBA00022553"/>
    </source>
</evidence>
<evidence type="ECO:0000256" key="9">
    <source>
        <dbReference type="ARBA" id="ARBA00022840"/>
    </source>
</evidence>
<feature type="domain" description="Histidine kinase" evidence="13">
    <location>
        <begin position="261"/>
        <end position="484"/>
    </location>
</feature>
<keyword evidence="10" id="KW-0902">Two-component regulatory system</keyword>
<keyword evidence="9" id="KW-0067">ATP-binding</keyword>
<dbReference type="GO" id="GO:0004721">
    <property type="term" value="F:phosphoprotein phosphatase activity"/>
    <property type="evidence" value="ECO:0007669"/>
    <property type="project" value="TreeGrafter"/>
</dbReference>
<dbReference type="InterPro" id="IPR004358">
    <property type="entry name" value="Sig_transdc_His_kin-like_C"/>
</dbReference>
<dbReference type="InterPro" id="IPR003594">
    <property type="entry name" value="HATPase_dom"/>
</dbReference>
<keyword evidence="5" id="KW-0597">Phosphoprotein</keyword>
<comment type="subcellular location">
    <subcellularLocation>
        <location evidence="2">Cell membrane</location>
        <topology evidence="2">Multi-pass membrane protein</topology>
    </subcellularLocation>
</comment>
<gene>
    <name evidence="15" type="ORF">GNP95_16265</name>
</gene>
<dbReference type="PROSITE" id="PS50885">
    <property type="entry name" value="HAMP"/>
    <property type="match status" value="1"/>
</dbReference>
<protein>
    <recommendedName>
        <fullName evidence="3">histidine kinase</fullName>
        <ecNumber evidence="3">2.7.13.3</ecNumber>
    </recommendedName>
</protein>
<evidence type="ECO:0000313" key="15">
    <source>
        <dbReference type="EMBL" id="MUG46543.1"/>
    </source>
</evidence>
<organism evidence="15 16">
    <name type="scientific">Paenibacillus woosongensis</name>
    <dbReference type="NCBI Taxonomy" id="307580"/>
    <lineage>
        <taxon>Bacteria</taxon>
        <taxon>Bacillati</taxon>
        <taxon>Bacillota</taxon>
        <taxon>Bacilli</taxon>
        <taxon>Bacillales</taxon>
        <taxon>Paenibacillaceae</taxon>
        <taxon>Paenibacillus</taxon>
    </lineage>
</organism>
<comment type="caution">
    <text evidence="15">The sequence shown here is derived from an EMBL/GenBank/DDBJ whole genome shotgun (WGS) entry which is preliminary data.</text>
</comment>
<dbReference type="InterPro" id="IPR036097">
    <property type="entry name" value="HisK_dim/P_sf"/>
</dbReference>
<dbReference type="SUPFAM" id="SSF158472">
    <property type="entry name" value="HAMP domain-like"/>
    <property type="match status" value="1"/>
</dbReference>
<dbReference type="InterPro" id="IPR036890">
    <property type="entry name" value="HATPase_C_sf"/>
</dbReference>
<dbReference type="PANTHER" id="PTHR45453:SF1">
    <property type="entry name" value="PHOSPHATE REGULON SENSOR PROTEIN PHOR"/>
    <property type="match status" value="1"/>
</dbReference>
<dbReference type="InterPro" id="IPR005467">
    <property type="entry name" value="His_kinase_dom"/>
</dbReference>
<evidence type="ECO:0000256" key="3">
    <source>
        <dbReference type="ARBA" id="ARBA00012438"/>
    </source>
</evidence>
<dbReference type="CDD" id="cd06225">
    <property type="entry name" value="HAMP"/>
    <property type="match status" value="1"/>
</dbReference>
<feature type="transmembrane region" description="Helical" evidence="12">
    <location>
        <begin position="164"/>
        <end position="187"/>
    </location>
</feature>
<dbReference type="GO" id="GO:0016036">
    <property type="term" value="P:cellular response to phosphate starvation"/>
    <property type="evidence" value="ECO:0007669"/>
    <property type="project" value="TreeGrafter"/>
</dbReference>
<dbReference type="SUPFAM" id="SSF47384">
    <property type="entry name" value="Homodimeric domain of signal transducing histidine kinase"/>
    <property type="match status" value="1"/>
</dbReference>
<evidence type="ECO:0000256" key="2">
    <source>
        <dbReference type="ARBA" id="ARBA00004651"/>
    </source>
</evidence>
<evidence type="ECO:0000256" key="12">
    <source>
        <dbReference type="SAM" id="Phobius"/>
    </source>
</evidence>
<reference evidence="15 16" key="1">
    <citation type="submission" date="2019-11" db="EMBL/GenBank/DDBJ databases">
        <title>Draft genome sequences of five Paenibacillus species of dairy origin.</title>
        <authorList>
            <person name="Olajide A.M."/>
            <person name="Chen S."/>
            <person name="Lapointe G."/>
        </authorList>
    </citation>
    <scope>NUCLEOTIDE SEQUENCE [LARGE SCALE GENOMIC DNA]</scope>
    <source>
        <strain evidence="15 16">12CR55</strain>
    </source>
</reference>
<evidence type="ECO:0000259" key="13">
    <source>
        <dbReference type="PROSITE" id="PS50109"/>
    </source>
</evidence>
<dbReference type="PROSITE" id="PS50109">
    <property type="entry name" value="HIS_KIN"/>
    <property type="match status" value="1"/>
</dbReference>
<dbReference type="FunFam" id="3.30.565.10:FF:000006">
    <property type="entry name" value="Sensor histidine kinase WalK"/>
    <property type="match status" value="1"/>
</dbReference>
<proteinExistence type="predicted"/>
<dbReference type="InterPro" id="IPR050351">
    <property type="entry name" value="BphY/WalK/GraS-like"/>
</dbReference>
<accession>A0A7X3CNB2</accession>
<keyword evidence="6" id="KW-0808">Transferase</keyword>
<dbReference type="SUPFAM" id="SSF55874">
    <property type="entry name" value="ATPase domain of HSP90 chaperone/DNA topoisomerase II/histidine kinase"/>
    <property type="match status" value="1"/>
</dbReference>
<dbReference type="GO" id="GO:0005886">
    <property type="term" value="C:plasma membrane"/>
    <property type="evidence" value="ECO:0007669"/>
    <property type="project" value="UniProtKB-SubCell"/>
</dbReference>
<feature type="domain" description="HAMP" evidence="14">
    <location>
        <begin position="193"/>
        <end position="246"/>
    </location>
</feature>
<dbReference type="PRINTS" id="PR00344">
    <property type="entry name" value="BCTRLSENSOR"/>
</dbReference>
<dbReference type="InterPro" id="IPR003660">
    <property type="entry name" value="HAMP_dom"/>
</dbReference>
<dbReference type="Pfam" id="PF02518">
    <property type="entry name" value="HATPase_c"/>
    <property type="match status" value="1"/>
</dbReference>
<name>A0A7X3CNB2_9BACL</name>
<evidence type="ECO:0000256" key="11">
    <source>
        <dbReference type="ARBA" id="ARBA00023136"/>
    </source>
</evidence>
<evidence type="ECO:0000259" key="14">
    <source>
        <dbReference type="PROSITE" id="PS50885"/>
    </source>
</evidence>
<evidence type="ECO:0000256" key="8">
    <source>
        <dbReference type="ARBA" id="ARBA00022777"/>
    </source>
</evidence>
<keyword evidence="12" id="KW-0812">Transmembrane</keyword>
<dbReference type="Proteomes" id="UP000447876">
    <property type="component" value="Unassembled WGS sequence"/>
</dbReference>
<keyword evidence="11 12" id="KW-0472">Membrane</keyword>
<feature type="transmembrane region" description="Helical" evidence="12">
    <location>
        <begin position="12"/>
        <end position="41"/>
    </location>
</feature>
<dbReference type="Gene3D" id="6.10.340.10">
    <property type="match status" value="1"/>
</dbReference>